<proteinExistence type="predicted"/>
<dbReference type="RefSeq" id="WP_139213480.1">
    <property type="nucleotide sequence ID" value="NZ_FNTS01000002.1"/>
</dbReference>
<feature type="region of interest" description="Disordered" evidence="1">
    <location>
        <begin position="1"/>
        <end position="22"/>
    </location>
</feature>
<reference evidence="2 3" key="1">
    <citation type="submission" date="2016-10" db="EMBL/GenBank/DDBJ databases">
        <authorList>
            <person name="Varghese N."/>
            <person name="Submissions S."/>
        </authorList>
    </citation>
    <scope>NUCLEOTIDE SEQUENCE [LARGE SCALE GENOMIC DNA]</scope>
    <source>
        <strain evidence="2 3">BS2773</strain>
    </source>
</reference>
<accession>A0A1H4Z9P0</accession>
<feature type="compositionally biased region" description="Polar residues" evidence="1">
    <location>
        <begin position="1"/>
        <end position="13"/>
    </location>
</feature>
<sequence>MSKHTPTPWTCSNEGWGDGMADVRGPDHQMVCRIPILLDCPSGDGELVDNAEYEKNRAIILAAPDLFEACSAHLAALASRRRDGKEDLVQEEAMYQAWKAMMSAVAKARGAA</sequence>
<evidence type="ECO:0000313" key="3">
    <source>
        <dbReference type="Proteomes" id="UP000182179"/>
    </source>
</evidence>
<comment type="caution">
    <text evidence="2">The sequence shown here is derived from an EMBL/GenBank/DDBJ whole genome shotgun (WGS) entry which is preliminary data.</text>
</comment>
<dbReference type="EMBL" id="FNTS01000002">
    <property type="protein sequence ID" value="SED26879.1"/>
    <property type="molecule type" value="Genomic_DNA"/>
</dbReference>
<gene>
    <name evidence="2" type="ORF">SAMN04515675_0500</name>
</gene>
<name>A0A1H4Z9P0_9PSED</name>
<organism evidence="2 3">
    <name type="scientific">Pseudomonas costantinii</name>
    <dbReference type="NCBI Taxonomy" id="168469"/>
    <lineage>
        <taxon>Bacteria</taxon>
        <taxon>Pseudomonadati</taxon>
        <taxon>Pseudomonadota</taxon>
        <taxon>Gammaproteobacteria</taxon>
        <taxon>Pseudomonadales</taxon>
        <taxon>Pseudomonadaceae</taxon>
        <taxon>Pseudomonas</taxon>
    </lineage>
</organism>
<dbReference type="Proteomes" id="UP000182179">
    <property type="component" value="Unassembled WGS sequence"/>
</dbReference>
<protein>
    <submittedName>
        <fullName evidence="2">Uncharacterized protein</fullName>
    </submittedName>
</protein>
<keyword evidence="3" id="KW-1185">Reference proteome</keyword>
<evidence type="ECO:0000256" key="1">
    <source>
        <dbReference type="SAM" id="MobiDB-lite"/>
    </source>
</evidence>
<evidence type="ECO:0000313" key="2">
    <source>
        <dbReference type="EMBL" id="SED26879.1"/>
    </source>
</evidence>